<feature type="region of interest" description="Disordered" evidence="1">
    <location>
        <begin position="171"/>
        <end position="203"/>
    </location>
</feature>
<feature type="compositionally biased region" description="Polar residues" evidence="1">
    <location>
        <begin position="876"/>
        <end position="896"/>
    </location>
</feature>
<feature type="region of interest" description="Disordered" evidence="1">
    <location>
        <begin position="786"/>
        <end position="932"/>
    </location>
</feature>
<accession>A0AAV6MYT6</accession>
<gene>
    <name evidence="3" type="ORF">SDJN03_17784</name>
</gene>
<organism evidence="3 4">
    <name type="scientific">Cucurbita argyrosperma subsp. sororia</name>
    <dbReference type="NCBI Taxonomy" id="37648"/>
    <lineage>
        <taxon>Eukaryota</taxon>
        <taxon>Viridiplantae</taxon>
        <taxon>Streptophyta</taxon>
        <taxon>Embryophyta</taxon>
        <taxon>Tracheophyta</taxon>
        <taxon>Spermatophyta</taxon>
        <taxon>Magnoliopsida</taxon>
        <taxon>eudicotyledons</taxon>
        <taxon>Gunneridae</taxon>
        <taxon>Pentapetalae</taxon>
        <taxon>rosids</taxon>
        <taxon>fabids</taxon>
        <taxon>Cucurbitales</taxon>
        <taxon>Cucurbitaceae</taxon>
        <taxon>Cucurbiteae</taxon>
        <taxon>Cucurbita</taxon>
    </lineage>
</organism>
<feature type="domain" description="DUF1421" evidence="2">
    <location>
        <begin position="994"/>
        <end position="1033"/>
    </location>
</feature>
<evidence type="ECO:0000313" key="4">
    <source>
        <dbReference type="Proteomes" id="UP000685013"/>
    </source>
</evidence>
<dbReference type="PANTHER" id="PTHR31805:SF16">
    <property type="entry name" value="FORMIN-LIKE PROTEIN (DUF1421)"/>
    <property type="match status" value="1"/>
</dbReference>
<feature type="region of interest" description="Disordered" evidence="1">
    <location>
        <begin position="1017"/>
        <end position="1043"/>
    </location>
</feature>
<feature type="domain" description="DUF1421" evidence="2">
    <location>
        <begin position="473"/>
        <end position="515"/>
    </location>
</feature>
<comment type="caution">
    <text evidence="3">The sequence shown here is derived from an EMBL/GenBank/DDBJ whole genome shotgun (WGS) entry which is preliminary data.</text>
</comment>
<feature type="compositionally biased region" description="Polar residues" evidence="1">
    <location>
        <begin position="911"/>
        <end position="923"/>
    </location>
</feature>
<feature type="region of interest" description="Disordered" evidence="1">
    <location>
        <begin position="709"/>
        <end position="740"/>
    </location>
</feature>
<proteinExistence type="predicted"/>
<feature type="compositionally biased region" description="Basic and acidic residues" evidence="1">
    <location>
        <begin position="725"/>
        <end position="740"/>
    </location>
</feature>
<feature type="non-terminal residue" evidence="3">
    <location>
        <position position="1"/>
    </location>
</feature>
<feature type="compositionally biased region" description="Polar residues" evidence="1">
    <location>
        <begin position="817"/>
        <end position="828"/>
    </location>
</feature>
<name>A0AAV6MYT6_9ROSI</name>
<reference evidence="3 4" key="1">
    <citation type="journal article" date="2021" name="Hortic Res">
        <title>The domestication of Cucurbita argyrosperma as revealed by the genome of its wild relative.</title>
        <authorList>
            <person name="Barrera-Redondo J."/>
            <person name="Sanchez-de la Vega G."/>
            <person name="Aguirre-Liguori J.A."/>
            <person name="Castellanos-Morales G."/>
            <person name="Gutierrez-Guerrero Y.T."/>
            <person name="Aguirre-Dugua X."/>
            <person name="Aguirre-Planter E."/>
            <person name="Tenaillon M.I."/>
            <person name="Lira-Saade R."/>
            <person name="Eguiarte L.E."/>
        </authorList>
    </citation>
    <scope>NUCLEOTIDE SEQUENCE [LARGE SCALE GENOMIC DNA]</scope>
    <source>
        <strain evidence="3">JBR-2021</strain>
    </source>
</reference>
<feature type="compositionally biased region" description="Low complexity" evidence="1">
    <location>
        <begin position="308"/>
        <end position="322"/>
    </location>
</feature>
<feature type="compositionally biased region" description="Low complexity" evidence="1">
    <location>
        <begin position="256"/>
        <end position="267"/>
    </location>
</feature>
<feature type="region of interest" description="Disordered" evidence="1">
    <location>
        <begin position="371"/>
        <end position="441"/>
    </location>
</feature>
<feature type="compositionally biased region" description="Low complexity" evidence="1">
    <location>
        <begin position="711"/>
        <end position="724"/>
    </location>
</feature>
<dbReference type="PANTHER" id="PTHR31805">
    <property type="entry name" value="RECEPTOR-LIKE KINASE, PUTATIVE (DUF1421)-RELATED"/>
    <property type="match status" value="1"/>
</dbReference>
<dbReference type="Proteomes" id="UP000685013">
    <property type="component" value="Chromosome 11"/>
</dbReference>
<dbReference type="EMBL" id="JAGKQH010000011">
    <property type="protein sequence ID" value="KAG6589219.1"/>
    <property type="molecule type" value="Genomic_DNA"/>
</dbReference>
<evidence type="ECO:0000313" key="3">
    <source>
        <dbReference type="EMBL" id="KAG6589219.1"/>
    </source>
</evidence>
<feature type="compositionally biased region" description="Pro residues" evidence="1">
    <location>
        <begin position="860"/>
        <end position="874"/>
    </location>
</feature>
<evidence type="ECO:0000256" key="1">
    <source>
        <dbReference type="SAM" id="MobiDB-lite"/>
    </source>
</evidence>
<feature type="region of interest" description="Disordered" evidence="1">
    <location>
        <begin position="256"/>
        <end position="322"/>
    </location>
</feature>
<feature type="compositionally biased region" description="Low complexity" evidence="1">
    <location>
        <begin position="835"/>
        <end position="859"/>
    </location>
</feature>
<protein>
    <recommendedName>
        <fullName evidence="2">DUF1421 domain-containing protein</fullName>
    </recommendedName>
</protein>
<dbReference type="Pfam" id="PF07223">
    <property type="entry name" value="DUF1421"/>
    <property type="match status" value="2"/>
</dbReference>
<dbReference type="InterPro" id="IPR010820">
    <property type="entry name" value="DUF1421"/>
</dbReference>
<dbReference type="AlphaFoldDB" id="A0AAV6MYT6"/>
<sequence>MASGSAGRPNSGSKAFDFGSNDILCSYEDYGNQESSNGTHTDLSVANSSKDFHKSRMSTVYPAAAYAQPEDSIKQDVISTVENSMKKYSDNILRFLEGISSRLSQLELNCYNLDKSVGEMRSDVIRDHEEEDLKLKSLEKHLQEVHRSVQIIRDKQELAETQKDLAKLHLVQKESPSSSHSHSNEERASPVASDPKNENPSENHNQQLALALPHQVLQQQNPLTPPPPAALPQNMPQQQAYYISSTHLPNQLANIQHGQGQYQQQLQDVSRLPQPSQTPPPQQFNQYPQQWTTQQQQQQQPPQPVQPPQQQQPSMQPQIRPQPSSVYLSYSMNQPTSMPETLPNSMPMQATFSPMPQPGSSRVDTVPYGYAGSGSTVPQQPPQVKNAFGPPAGEGYLPSGPQPALSSGGSYMMYDRESGRPHHHPQPQQQPHFNQGVYPPANASLQIPQQSGPHVVARNPSHAHLMRNQSHPYGEIVEKLVGMGFRSDHIASVIHRMEESGQPIDFNAVLDGLSNPGGPQRASEENSGLHSCSFDHSVRFMASGSAGRSNSAPKAFDFGSDDILCSYEDYGKQDTSNGSHSDPVSVTNSSKDFHKVRMSTAFPAAASYGQPDDSITQDVISAVENSMKKHSDNLLRFLEGISSRLSQLELYCYNLDKSVGEMRSDVARDHEEVDSKLKSLEKHLQEVHRSVQIIRDKQELAETQKDLAKLQVSQKEPSSSSHSQSNEERASSVASDPKKNENLSEIHGQQLALALPHQIVPQQNPIAPASATLPPNVPQQQSYYISPTQLSGQPPHIQHAPGQYISPDPQHRALQPQDVSTNPQLSQSPPQPFNQYQQQWAQVPSQQPQPPQQSSMQPQIRPPPTSGYPYPPNQPSSVPETLSSTMSFASIPNPGSSRPDPVPYGYAAASGGSSPQQPPQVKNTYGPATGEGYLPPGQPAYMMYDRESGRPPHHPPQQPHFNQSGYPPANAPHQIPQAATVPPVSSRNPSHSHLIEKLVGMGFRGDHVASIIQRMEDRGEPVDFNGVLDRLSSSASPGPQRAW</sequence>
<keyword evidence="4" id="KW-1185">Reference proteome</keyword>
<evidence type="ECO:0000259" key="2">
    <source>
        <dbReference type="Pfam" id="PF07223"/>
    </source>
</evidence>
<feature type="compositionally biased region" description="Low complexity" evidence="1">
    <location>
        <begin position="283"/>
        <end position="300"/>
    </location>
</feature>